<dbReference type="OrthoDB" id="696485at2759"/>
<dbReference type="EMBL" id="MVGT01002854">
    <property type="protein sequence ID" value="OVA06343.1"/>
    <property type="molecule type" value="Genomic_DNA"/>
</dbReference>
<evidence type="ECO:0000313" key="2">
    <source>
        <dbReference type="Proteomes" id="UP000195402"/>
    </source>
</evidence>
<accession>A0A200Q793</accession>
<gene>
    <name evidence="1" type="ORF">BVC80_8883g7</name>
</gene>
<reference evidence="1 2" key="1">
    <citation type="journal article" date="2017" name="Mol. Plant">
        <title>The Genome of Medicinal Plant Macleaya cordata Provides New Insights into Benzylisoquinoline Alkaloids Metabolism.</title>
        <authorList>
            <person name="Liu X."/>
            <person name="Liu Y."/>
            <person name="Huang P."/>
            <person name="Ma Y."/>
            <person name="Qing Z."/>
            <person name="Tang Q."/>
            <person name="Cao H."/>
            <person name="Cheng P."/>
            <person name="Zheng Y."/>
            <person name="Yuan Z."/>
            <person name="Zhou Y."/>
            <person name="Liu J."/>
            <person name="Tang Z."/>
            <person name="Zhuo Y."/>
            <person name="Zhang Y."/>
            <person name="Yu L."/>
            <person name="Huang J."/>
            <person name="Yang P."/>
            <person name="Peng Q."/>
            <person name="Zhang J."/>
            <person name="Jiang W."/>
            <person name="Zhang Z."/>
            <person name="Lin K."/>
            <person name="Ro D.K."/>
            <person name="Chen X."/>
            <person name="Xiong X."/>
            <person name="Shang Y."/>
            <person name="Huang S."/>
            <person name="Zeng J."/>
        </authorList>
    </citation>
    <scope>NUCLEOTIDE SEQUENCE [LARGE SCALE GENOMIC DNA]</scope>
    <source>
        <strain evidence="2">cv. BLH2017</strain>
        <tissue evidence="1">Root</tissue>
    </source>
</reference>
<organism evidence="1 2">
    <name type="scientific">Macleaya cordata</name>
    <name type="common">Five-seeded plume-poppy</name>
    <name type="synonym">Bocconia cordata</name>
    <dbReference type="NCBI Taxonomy" id="56857"/>
    <lineage>
        <taxon>Eukaryota</taxon>
        <taxon>Viridiplantae</taxon>
        <taxon>Streptophyta</taxon>
        <taxon>Embryophyta</taxon>
        <taxon>Tracheophyta</taxon>
        <taxon>Spermatophyta</taxon>
        <taxon>Magnoliopsida</taxon>
        <taxon>Ranunculales</taxon>
        <taxon>Papaveraceae</taxon>
        <taxon>Papaveroideae</taxon>
        <taxon>Macleaya</taxon>
    </lineage>
</organism>
<sequence>MVICSWKVKGLSERGKLLWQVLPAAIMWTVWKSRNEVVFNDANLNVEDIIVKVKLQMHFWVAKNGAFKGELNR</sequence>
<dbReference type="Proteomes" id="UP000195402">
    <property type="component" value="Unassembled WGS sequence"/>
</dbReference>
<comment type="caution">
    <text evidence="1">The sequence shown here is derived from an EMBL/GenBank/DDBJ whole genome shotgun (WGS) entry which is preliminary data.</text>
</comment>
<dbReference type="InParanoid" id="A0A200Q793"/>
<protein>
    <submittedName>
        <fullName evidence="1">Uncharacterized protein</fullName>
    </submittedName>
</protein>
<name>A0A200Q793_MACCD</name>
<proteinExistence type="predicted"/>
<dbReference type="AlphaFoldDB" id="A0A200Q793"/>
<keyword evidence="2" id="KW-1185">Reference proteome</keyword>
<evidence type="ECO:0000313" key="1">
    <source>
        <dbReference type="EMBL" id="OVA06343.1"/>
    </source>
</evidence>